<gene>
    <name evidence="11" type="ORF">TIFTF001_016436</name>
</gene>
<dbReference type="Gene3D" id="3.80.10.10">
    <property type="entry name" value="Ribonuclease Inhibitor"/>
    <property type="match status" value="1"/>
</dbReference>
<feature type="region of interest" description="Disordered" evidence="9">
    <location>
        <begin position="1"/>
        <end position="25"/>
    </location>
</feature>
<evidence type="ECO:0000256" key="5">
    <source>
        <dbReference type="ARBA" id="ARBA00022729"/>
    </source>
</evidence>
<dbReference type="InterPro" id="IPR001611">
    <property type="entry name" value="Leu-rich_rpt"/>
</dbReference>
<keyword evidence="7" id="KW-0472">Membrane</keyword>
<accession>A0AA88A349</accession>
<keyword evidence="6" id="KW-0677">Repeat</keyword>
<comment type="subcellular location">
    <subcellularLocation>
        <location evidence="2">Membrane</location>
    </subcellularLocation>
    <subcellularLocation>
        <location evidence="1">Secreted</location>
        <location evidence="1">Cell wall</location>
    </subcellularLocation>
</comment>
<name>A0AA88A349_FICCA</name>
<evidence type="ECO:0000256" key="2">
    <source>
        <dbReference type="ARBA" id="ARBA00004370"/>
    </source>
</evidence>
<dbReference type="PANTHER" id="PTHR48060:SF21">
    <property type="entry name" value="L DOMAIN-LIKE PROTEIN"/>
    <property type="match status" value="1"/>
</dbReference>
<proteinExistence type="inferred from homology"/>
<evidence type="ECO:0000256" key="6">
    <source>
        <dbReference type="ARBA" id="ARBA00022737"/>
    </source>
</evidence>
<dbReference type="Pfam" id="PF00560">
    <property type="entry name" value="LRR_1"/>
    <property type="match status" value="1"/>
</dbReference>
<dbReference type="InterPro" id="IPR032675">
    <property type="entry name" value="LRR_dom_sf"/>
</dbReference>
<dbReference type="InterPro" id="IPR053211">
    <property type="entry name" value="DNA_repair-toleration"/>
</dbReference>
<sequence length="365" mass="40898">MNLRACQVEPKTSDSRNRLNNPSTYLRSTHRKIGKLPRFIHAQESYKDQSKSRKESAKGYFPFLGIIIRLKDGVLISDDPISHSIFTRITPKEEIFAQGKREINGNPPKSPQFRHFHPILSTPCNLSLFPAIPISILPILTAMAFTTEASLSLRSSIGFDLPNPLPTWSQTSTPCNWTGVLCNQFGQGVVSLDLFGFRLSGSISPHIGNLSFLQSLYLQNNLFTGPIPREITNLSRLRVVNMSSNLLQDVLPPNMTSLTKIEVLDLMSNRITGEVPKVLSLLTKLELFTGMSPTHESFTVDLNPQRRTQSSFQENLVKVIDSELPELGEALYHQGYHLSRRLQFDCLATVIEMDLLALQALLINA</sequence>
<evidence type="ECO:0000313" key="12">
    <source>
        <dbReference type="Proteomes" id="UP001187192"/>
    </source>
</evidence>
<comment type="caution">
    <text evidence="11">The sequence shown here is derived from an EMBL/GenBank/DDBJ whole genome shotgun (WGS) entry which is preliminary data.</text>
</comment>
<evidence type="ECO:0000256" key="1">
    <source>
        <dbReference type="ARBA" id="ARBA00004191"/>
    </source>
</evidence>
<dbReference type="GO" id="GO:0016020">
    <property type="term" value="C:membrane"/>
    <property type="evidence" value="ECO:0007669"/>
    <property type="project" value="UniProtKB-SubCell"/>
</dbReference>
<keyword evidence="12" id="KW-1185">Reference proteome</keyword>
<keyword evidence="5" id="KW-0732">Signal</keyword>
<dbReference type="PANTHER" id="PTHR48060">
    <property type="entry name" value="DNA DAMAGE-REPAIR/TOLERATION PROTEIN DRT100"/>
    <property type="match status" value="1"/>
</dbReference>
<evidence type="ECO:0000259" key="10">
    <source>
        <dbReference type="Pfam" id="PF08263"/>
    </source>
</evidence>
<keyword evidence="3" id="KW-0134">Cell wall</keyword>
<evidence type="ECO:0000256" key="7">
    <source>
        <dbReference type="ARBA" id="ARBA00023136"/>
    </source>
</evidence>
<organism evidence="11 12">
    <name type="scientific">Ficus carica</name>
    <name type="common">Common fig</name>
    <dbReference type="NCBI Taxonomy" id="3494"/>
    <lineage>
        <taxon>Eukaryota</taxon>
        <taxon>Viridiplantae</taxon>
        <taxon>Streptophyta</taxon>
        <taxon>Embryophyta</taxon>
        <taxon>Tracheophyta</taxon>
        <taxon>Spermatophyta</taxon>
        <taxon>Magnoliopsida</taxon>
        <taxon>eudicotyledons</taxon>
        <taxon>Gunneridae</taxon>
        <taxon>Pentapetalae</taxon>
        <taxon>rosids</taxon>
        <taxon>fabids</taxon>
        <taxon>Rosales</taxon>
        <taxon>Moraceae</taxon>
        <taxon>Ficeae</taxon>
        <taxon>Ficus</taxon>
    </lineage>
</organism>
<dbReference type="Proteomes" id="UP001187192">
    <property type="component" value="Unassembled WGS sequence"/>
</dbReference>
<keyword evidence="4" id="KW-0433">Leucine-rich repeat</keyword>
<dbReference type="AlphaFoldDB" id="A0AA88A349"/>
<evidence type="ECO:0000256" key="8">
    <source>
        <dbReference type="ARBA" id="ARBA00038043"/>
    </source>
</evidence>
<comment type="similarity">
    <text evidence="8">Belongs to the polygalacturonase-inhibiting protein family.</text>
</comment>
<keyword evidence="3" id="KW-0964">Secreted</keyword>
<evidence type="ECO:0000313" key="11">
    <source>
        <dbReference type="EMBL" id="GMN47268.1"/>
    </source>
</evidence>
<reference evidence="11" key="1">
    <citation type="submission" date="2023-07" db="EMBL/GenBank/DDBJ databases">
        <title>draft genome sequence of fig (Ficus carica).</title>
        <authorList>
            <person name="Takahashi T."/>
            <person name="Nishimura K."/>
        </authorList>
    </citation>
    <scope>NUCLEOTIDE SEQUENCE</scope>
</reference>
<dbReference type="FunFam" id="3.80.10.10:FF:000400">
    <property type="entry name" value="Nuclear pore complex protein NUP107"/>
    <property type="match status" value="1"/>
</dbReference>
<dbReference type="Pfam" id="PF08263">
    <property type="entry name" value="LRRNT_2"/>
    <property type="match status" value="1"/>
</dbReference>
<dbReference type="EMBL" id="BTGU01000025">
    <property type="protein sequence ID" value="GMN47268.1"/>
    <property type="molecule type" value="Genomic_DNA"/>
</dbReference>
<dbReference type="SUPFAM" id="SSF52058">
    <property type="entry name" value="L domain-like"/>
    <property type="match status" value="1"/>
</dbReference>
<evidence type="ECO:0000256" key="3">
    <source>
        <dbReference type="ARBA" id="ARBA00022512"/>
    </source>
</evidence>
<evidence type="ECO:0000256" key="9">
    <source>
        <dbReference type="SAM" id="MobiDB-lite"/>
    </source>
</evidence>
<protein>
    <recommendedName>
        <fullName evidence="10">Leucine-rich repeat-containing N-terminal plant-type domain-containing protein</fullName>
    </recommendedName>
</protein>
<dbReference type="InterPro" id="IPR013210">
    <property type="entry name" value="LRR_N_plant-typ"/>
</dbReference>
<feature type="domain" description="Leucine-rich repeat-containing N-terminal plant-type" evidence="10">
    <location>
        <begin position="151"/>
        <end position="183"/>
    </location>
</feature>
<evidence type="ECO:0000256" key="4">
    <source>
        <dbReference type="ARBA" id="ARBA00022614"/>
    </source>
</evidence>